<feature type="region of interest" description="Disordered" evidence="2">
    <location>
        <begin position="530"/>
        <end position="571"/>
    </location>
</feature>
<protein>
    <recommendedName>
        <fullName evidence="5">Maternal effect embryo arrest protein</fullName>
    </recommendedName>
</protein>
<proteinExistence type="predicted"/>
<feature type="region of interest" description="Disordered" evidence="2">
    <location>
        <begin position="332"/>
        <end position="352"/>
    </location>
</feature>
<keyword evidence="4" id="KW-1185">Reference proteome</keyword>
<sequence length="1370" mass="154537">MAEDVEVMQDNTCCAALKKKHSKLLEKYSKVEELKNKFRNCTALVQEKYDVIEKENAILKKALEELKVQANIWKEEKEKECGRCVDLEDEVSALKDEIRLLKQTDNSASQEADKQIREHLDVAEKEIKQLKELLDKERKRAALEKKNAELEKKKADEALKKVEMGKKKVSEAQKVANVERKKAEEHRVLWEKLKKETDSVKSMLAMERSKAEVAEKKVDAEKQKAIRESKRADLAEAKSEEQRELAEMNLKKAMFEKDRADDLHRKFEEARTRAEKLEELRKHVCSEKFVRAQADESNTGTNAELASGVCMGMPKNDAQLSKWMEKMLLEKEHNISREKKRADSEKKKAKEQKKVAEAHKKLAMEQKHRADQLSSELESYKLRLEELQKELREYVSYRIYADNAPLRNNDVISEVDTVKLLKKRLKLEKMLVKHANKTAKVEALRNNMLHLELFHLKKECLWFQQRLDLLDKGFLNGVEGKHQLKKIGNQTSTRETLCSDGYQRQLVSGIDSGLDPPYRGSNQKMLQRSAINSSSASFSDRPLVGSQERGTFSVTTSDKQGEDVSNLKPTISRLPDKRRMRSNEHAVAKADNSMRSLIKDNDNERRVGYCGRKRSLDAVESIENSYSKGEQLHQHASEKLSLLHGIPNDQKDERREILKENSSRKFVRPFKRGKTCHEGMIGIHCVQDSGEPKSILDSYIDNSNEMTTFDYMKLLDLDDAADENSYRRAIAMPLSPMLPEVEIHVDDILEADNPEMLACKSSQEHSSNIRDNSKSISSSHIIEMKKIPTNLVLNGHVSSQFQTKEDSADFLKSTDSVLAGDTISEHIHVSDGRLGMPDLSGSGNEETNKLCERGIASTHGGLLKYFVVSSDHKDNSSILRILQTMGSCMPRCSFLCSTKIFLQSILHTLSKAKDLSMKEKVCVLFSLILHGISEDGITNLTGVLNDNLAQSFDSVTLHIRSALSDPVLRRIFMESCDLFELSAVIENFILQRKVLVCGNVSDDLEALHSFKVNLVLDGNAIMVSEVVASAQQLVAGGSLLASLCSAVDHIGFVCEMSCNIITMQKFDPAVMLAILHAFAHICGSKYFTLQQYSIAMTVVKSLVMFLEKQALSTNLISFCPSMDENPSKIWLCNTNCPFSEGAISMEDVALLLLENLQKHGRSESWPQDSLVPRGVCSHEERTEGVPPLKEAVLLSSTSDETLCDFIDILSLVEILASFMSWDWTCDHIIGQICEYLESHLMEGFSVAAIIALLGQLGRLGVAASGYEDTGVKKLRGWLSAFVCETIFRKLNLSVQFAIITSLFGLTPIKFEEIVEGKVEIRAAMSQSIPASFIREWFFLLSSEQQSLFKLHQAENASNHEFGVFPQANMS</sequence>
<reference evidence="3 4" key="1">
    <citation type="journal article" date="2021" name="Comput. Struct. Biotechnol. J.">
        <title>De novo genome assembly of the potent medicinal plant Rehmannia glutinosa using nanopore technology.</title>
        <authorList>
            <person name="Ma L."/>
            <person name="Dong C."/>
            <person name="Song C."/>
            <person name="Wang X."/>
            <person name="Zheng X."/>
            <person name="Niu Y."/>
            <person name="Chen S."/>
            <person name="Feng W."/>
        </authorList>
    </citation>
    <scope>NUCLEOTIDE SEQUENCE [LARGE SCALE GENOMIC DNA]</scope>
    <source>
        <strain evidence="3">DH-2019</strain>
    </source>
</reference>
<keyword evidence="1" id="KW-0175">Coiled coil</keyword>
<feature type="compositionally biased region" description="Low complexity" evidence="2">
    <location>
        <begin position="530"/>
        <end position="539"/>
    </location>
</feature>
<feature type="coiled-coil region" evidence="1">
    <location>
        <begin position="14"/>
        <end position="165"/>
    </location>
</feature>
<evidence type="ECO:0000313" key="3">
    <source>
        <dbReference type="EMBL" id="KAK6124149.1"/>
    </source>
</evidence>
<comment type="caution">
    <text evidence="3">The sequence shown here is derived from an EMBL/GenBank/DDBJ whole genome shotgun (WGS) entry which is preliminary data.</text>
</comment>
<dbReference type="PANTHER" id="PTHR35480">
    <property type="entry name" value="MATERNAL EFFECT EMBRYO ARREST 22"/>
    <property type="match status" value="1"/>
</dbReference>
<dbReference type="PANTHER" id="PTHR35480:SF1">
    <property type="entry name" value="MATERNAL EFFECT EMBRYO ARREST 22"/>
    <property type="match status" value="1"/>
</dbReference>
<evidence type="ECO:0008006" key="5">
    <source>
        <dbReference type="Google" id="ProtNLM"/>
    </source>
</evidence>
<evidence type="ECO:0000313" key="4">
    <source>
        <dbReference type="Proteomes" id="UP001318860"/>
    </source>
</evidence>
<dbReference type="EMBL" id="JABTTQ020002415">
    <property type="protein sequence ID" value="KAK6124149.1"/>
    <property type="molecule type" value="Genomic_DNA"/>
</dbReference>
<feature type="coiled-coil region" evidence="1">
    <location>
        <begin position="204"/>
        <end position="280"/>
    </location>
</feature>
<organism evidence="3 4">
    <name type="scientific">Rehmannia glutinosa</name>
    <name type="common">Chinese foxglove</name>
    <dbReference type="NCBI Taxonomy" id="99300"/>
    <lineage>
        <taxon>Eukaryota</taxon>
        <taxon>Viridiplantae</taxon>
        <taxon>Streptophyta</taxon>
        <taxon>Embryophyta</taxon>
        <taxon>Tracheophyta</taxon>
        <taxon>Spermatophyta</taxon>
        <taxon>Magnoliopsida</taxon>
        <taxon>eudicotyledons</taxon>
        <taxon>Gunneridae</taxon>
        <taxon>Pentapetalae</taxon>
        <taxon>asterids</taxon>
        <taxon>lamiids</taxon>
        <taxon>Lamiales</taxon>
        <taxon>Orobanchaceae</taxon>
        <taxon>Rehmannieae</taxon>
        <taxon>Rehmannia</taxon>
    </lineage>
</organism>
<accession>A0ABR0UNA1</accession>
<name>A0ABR0UNA1_REHGL</name>
<evidence type="ECO:0000256" key="2">
    <source>
        <dbReference type="SAM" id="MobiDB-lite"/>
    </source>
</evidence>
<dbReference type="Proteomes" id="UP001318860">
    <property type="component" value="Unassembled WGS sequence"/>
</dbReference>
<feature type="compositionally biased region" description="Polar residues" evidence="2">
    <location>
        <begin position="548"/>
        <end position="558"/>
    </location>
</feature>
<evidence type="ECO:0000256" key="1">
    <source>
        <dbReference type="SAM" id="Coils"/>
    </source>
</evidence>
<gene>
    <name evidence="3" type="ORF">DH2020_042122</name>
</gene>